<evidence type="ECO:0000259" key="1">
    <source>
        <dbReference type="Pfam" id="PF12680"/>
    </source>
</evidence>
<dbReference type="Pfam" id="PF12680">
    <property type="entry name" value="SnoaL_2"/>
    <property type="match status" value="1"/>
</dbReference>
<evidence type="ECO:0000313" key="2">
    <source>
        <dbReference type="EMBL" id="MDJ1497201.1"/>
    </source>
</evidence>
<dbReference type="EMBL" id="JASJOT010000029">
    <property type="protein sequence ID" value="MDJ1497201.1"/>
    <property type="molecule type" value="Genomic_DNA"/>
</dbReference>
<dbReference type="Proteomes" id="UP001228581">
    <property type="component" value="Unassembled WGS sequence"/>
</dbReference>
<dbReference type="Gene3D" id="3.10.450.50">
    <property type="match status" value="2"/>
</dbReference>
<dbReference type="InterPro" id="IPR032710">
    <property type="entry name" value="NTF2-like_dom_sf"/>
</dbReference>
<dbReference type="InterPro" id="IPR037401">
    <property type="entry name" value="SnoaL-like"/>
</dbReference>
<dbReference type="InterPro" id="IPR009959">
    <property type="entry name" value="Cyclase_SnoaL-like"/>
</dbReference>
<protein>
    <recommendedName>
        <fullName evidence="1">SnoaL-like domain-containing protein</fullName>
    </recommendedName>
</protein>
<keyword evidence="3" id="KW-1185">Reference proteome</keyword>
<proteinExistence type="predicted"/>
<dbReference type="PANTHER" id="PTHR38436">
    <property type="entry name" value="POLYKETIDE CYCLASE SNOAL-LIKE DOMAIN"/>
    <property type="match status" value="1"/>
</dbReference>
<reference evidence="2 3" key="1">
    <citation type="submission" date="2023-05" db="EMBL/GenBank/DDBJ databases">
        <authorList>
            <person name="Zhang X."/>
        </authorList>
    </citation>
    <scope>NUCLEOTIDE SEQUENCE [LARGE SCALE GENOMIC DNA]</scope>
    <source>
        <strain evidence="2 3">DM2B3-1</strain>
    </source>
</reference>
<sequence>MKYHYFISGMLCLLPGMLWTCKLVRSSKNDSFMSEHINNAQLIREVYRRIFGQADVEFANEIIAEDYIQHNPMIKTGKAGVMEFIGYLTSIPRPANPVKPFMRFIAEGPYVIVHSSMPWQNQQNATVDLYRIQDGKLTVHWDAVEIEPSSTASGNPMVEGPVEIEDTGYTEQNKSIVRKFYEDVFISQHRTSLDNYVDPALIQHLPEVTNGQAGLQEYISTTTVVRTRIHRIIGEGNFVVVQAEGKVKNDSYVFYDLFRLSKEKIVEQWGVKQAIPATMAHSNGML</sequence>
<dbReference type="SUPFAM" id="SSF54427">
    <property type="entry name" value="NTF2-like"/>
    <property type="match status" value="2"/>
</dbReference>
<comment type="caution">
    <text evidence="2">The sequence shown here is derived from an EMBL/GenBank/DDBJ whole genome shotgun (WGS) entry which is preliminary data.</text>
</comment>
<dbReference type="PANTHER" id="PTHR38436:SF1">
    <property type="entry name" value="ESTER CYCLASE"/>
    <property type="match status" value="1"/>
</dbReference>
<gene>
    <name evidence="2" type="ORF">QNI19_29960</name>
</gene>
<accession>A0ABT7CU55</accession>
<dbReference type="RefSeq" id="WP_314002590.1">
    <property type="nucleotide sequence ID" value="NZ_JASJOT010000029.1"/>
</dbReference>
<feature type="domain" description="SnoaL-like" evidence="1">
    <location>
        <begin position="44"/>
        <end position="140"/>
    </location>
</feature>
<name>A0ABT7CU55_9BACT</name>
<evidence type="ECO:0000313" key="3">
    <source>
        <dbReference type="Proteomes" id="UP001228581"/>
    </source>
</evidence>
<organism evidence="2 3">
    <name type="scientific">Xanthocytophaga flava</name>
    <dbReference type="NCBI Taxonomy" id="3048013"/>
    <lineage>
        <taxon>Bacteria</taxon>
        <taxon>Pseudomonadati</taxon>
        <taxon>Bacteroidota</taxon>
        <taxon>Cytophagia</taxon>
        <taxon>Cytophagales</taxon>
        <taxon>Rhodocytophagaceae</taxon>
        <taxon>Xanthocytophaga</taxon>
    </lineage>
</organism>